<sequence>MTSLFGTLGVSLSGLNSTQKLLSTTTRNVANAQTVGYVKKQQQLLTNFATGGVKTSDVLRYVDEGYQFKLRTNRGQLTYQATLSDKMSGLDGLAGDPTKGTTVASKMEALAKAFQELTTRPTDSTVAQQIIDRANDLADSFNDQFTAIEKMRRDTALQIEDTVSEVNLKLREISDLNRKVLEANSMGTDSTDLQDARDRAVTDLSGMIDVRAFIDDRGVLNVYSGTYKFLAGEYAEVLSVDPTTSDLVGVNGYIGPAGGKLGGLQSFIKEEAPRYMMQLSEITKKVARTFATTLDLDLFIDEATGAPPTTGNAPYDTPDYFAGNIRVNPAYNSSNPASWEALRVGDTIANTSAGLDSQPQDIQNAQTIQDWLLNGTLTFDTTYTTSGTSPYTLSSNIAGTRTIRDAASTMTVRTAQVVSRSESKAKELTTYDTQFQQALASTSEVNIDEEFQQIITLQNLYQANARVVQTTQALLDELINLVR</sequence>
<organism evidence="10 11">
    <name type="scientific">Lacibacterium aquatile</name>
    <dbReference type="NCBI Taxonomy" id="1168082"/>
    <lineage>
        <taxon>Bacteria</taxon>
        <taxon>Pseudomonadati</taxon>
        <taxon>Pseudomonadota</taxon>
        <taxon>Alphaproteobacteria</taxon>
        <taxon>Rhodospirillales</taxon>
        <taxon>Rhodospirillaceae</taxon>
    </lineage>
</organism>
<evidence type="ECO:0000256" key="7">
    <source>
        <dbReference type="RuleBase" id="RU362065"/>
    </source>
</evidence>
<evidence type="ECO:0000259" key="9">
    <source>
        <dbReference type="Pfam" id="PF22638"/>
    </source>
</evidence>
<dbReference type="PANTHER" id="PTHR30033:SF2">
    <property type="entry name" value="FLAGELLAR HOOK PROTEIN"/>
    <property type="match status" value="1"/>
</dbReference>
<dbReference type="SUPFAM" id="SSF64518">
    <property type="entry name" value="Phase 1 flagellin"/>
    <property type="match status" value="1"/>
</dbReference>
<dbReference type="InterPro" id="IPR053927">
    <property type="entry name" value="FlgK_helical"/>
</dbReference>
<dbReference type="PANTHER" id="PTHR30033">
    <property type="entry name" value="FLAGELLAR HOOK-ASSOCIATED PROTEIN 1"/>
    <property type="match status" value="1"/>
</dbReference>
<comment type="subcellular location">
    <subcellularLocation>
        <location evidence="1 7">Bacterial flagellum</location>
    </subcellularLocation>
    <subcellularLocation>
        <location evidence="2 7">Secreted</location>
    </subcellularLocation>
</comment>
<dbReference type="RefSeq" id="WP_379875675.1">
    <property type="nucleotide sequence ID" value="NZ_JBHUIP010000005.1"/>
</dbReference>
<evidence type="ECO:0000259" key="8">
    <source>
        <dbReference type="Pfam" id="PF06429"/>
    </source>
</evidence>
<dbReference type="PRINTS" id="PR01005">
    <property type="entry name" value="FLGHOOKAP1"/>
</dbReference>
<keyword evidence="10" id="KW-0282">Flagellum</keyword>
<name>A0ABW5DS02_9PROT</name>
<accession>A0ABW5DS02</accession>
<evidence type="ECO:0000256" key="3">
    <source>
        <dbReference type="ARBA" id="ARBA00009677"/>
    </source>
</evidence>
<comment type="similarity">
    <text evidence="3 7">Belongs to the flagella basal body rod proteins family.</text>
</comment>
<feature type="domain" description="Flagellar hook-associated protein FlgK helical" evidence="9">
    <location>
        <begin position="90"/>
        <end position="305"/>
    </location>
</feature>
<gene>
    <name evidence="7 10" type="primary">flgK</name>
    <name evidence="10" type="ORF">ACFSM5_07410</name>
</gene>
<keyword evidence="6 7" id="KW-0975">Bacterial flagellum</keyword>
<evidence type="ECO:0000256" key="2">
    <source>
        <dbReference type="ARBA" id="ARBA00004613"/>
    </source>
</evidence>
<dbReference type="InterPro" id="IPR010930">
    <property type="entry name" value="Flg_bb/hook_C_dom"/>
</dbReference>
<keyword evidence="10" id="KW-0966">Cell projection</keyword>
<dbReference type="EMBL" id="JBHUIP010000005">
    <property type="protein sequence ID" value="MFD2262711.1"/>
    <property type="molecule type" value="Genomic_DNA"/>
</dbReference>
<protein>
    <recommendedName>
        <fullName evidence="4 7">Flagellar hook-associated protein 1</fullName>
        <shortName evidence="7">HAP1</shortName>
    </recommendedName>
</protein>
<proteinExistence type="inferred from homology"/>
<dbReference type="InterPro" id="IPR002371">
    <property type="entry name" value="FlgK"/>
</dbReference>
<evidence type="ECO:0000256" key="1">
    <source>
        <dbReference type="ARBA" id="ARBA00004365"/>
    </source>
</evidence>
<dbReference type="Pfam" id="PF06429">
    <property type="entry name" value="Flg_bbr_C"/>
    <property type="match status" value="1"/>
</dbReference>
<evidence type="ECO:0000313" key="11">
    <source>
        <dbReference type="Proteomes" id="UP001597295"/>
    </source>
</evidence>
<dbReference type="Pfam" id="PF22638">
    <property type="entry name" value="FlgK_D1"/>
    <property type="match status" value="1"/>
</dbReference>
<keyword evidence="10" id="KW-0969">Cilium</keyword>
<evidence type="ECO:0000256" key="5">
    <source>
        <dbReference type="ARBA" id="ARBA00022525"/>
    </source>
</evidence>
<dbReference type="Proteomes" id="UP001597295">
    <property type="component" value="Unassembled WGS sequence"/>
</dbReference>
<evidence type="ECO:0000256" key="6">
    <source>
        <dbReference type="ARBA" id="ARBA00023143"/>
    </source>
</evidence>
<keyword evidence="5 7" id="KW-0964">Secreted</keyword>
<evidence type="ECO:0000313" key="10">
    <source>
        <dbReference type="EMBL" id="MFD2262711.1"/>
    </source>
</evidence>
<evidence type="ECO:0000256" key="4">
    <source>
        <dbReference type="ARBA" id="ARBA00016244"/>
    </source>
</evidence>
<comment type="caution">
    <text evidence="10">The sequence shown here is derived from an EMBL/GenBank/DDBJ whole genome shotgun (WGS) entry which is preliminary data.</text>
</comment>
<feature type="domain" description="Flagellar basal-body/hook protein C-terminal" evidence="8">
    <location>
        <begin position="441"/>
        <end position="481"/>
    </location>
</feature>
<reference evidence="11" key="1">
    <citation type="journal article" date="2019" name="Int. J. Syst. Evol. Microbiol.">
        <title>The Global Catalogue of Microorganisms (GCM) 10K type strain sequencing project: providing services to taxonomists for standard genome sequencing and annotation.</title>
        <authorList>
            <consortium name="The Broad Institute Genomics Platform"/>
            <consortium name="The Broad Institute Genome Sequencing Center for Infectious Disease"/>
            <person name="Wu L."/>
            <person name="Ma J."/>
        </authorList>
    </citation>
    <scope>NUCLEOTIDE SEQUENCE [LARGE SCALE GENOMIC DNA]</scope>
    <source>
        <strain evidence="11">CGMCC 1.19062</strain>
    </source>
</reference>
<keyword evidence="11" id="KW-1185">Reference proteome</keyword>
<dbReference type="NCBIfam" id="TIGR02492">
    <property type="entry name" value="flgK_ends"/>
    <property type="match status" value="1"/>
</dbReference>